<sequence length="664" mass="71600">MRAPRGFKFDEFDALCGELDGEQLQLKWQHYTRALSAASTSTAVATLAAGPTGGVSMIGAMIAGPLIHNARKKRQIIEHHMSIRGIEPETRNKDIYGPMGFSAVLGGATMGVGSLGAELLAVDTMTKIVSHAAIDAGVTAAEDKHSQREHDKEVEKAGAQLVRANTAPVSQVVPMNPSIGQVLLNHTKSMPTSLGATANGFIASAARLKAEKYPLLKEYLTSVAVQSRGKLEDTSSPASSISPTSTASSELPGDADTIMSSLLEAIDETTLSELEADLECAVVEMDNPETWANPVEKEAGAAAYTPETRRMSRTFELPSDLDSLVRRHSTRFTRRASQRVNSVRYSQYSFVEGEDKLSTASITTLRKPASQATLRTSASSAHLQVSNLDGDQRLVQNHDNLTAKSLEAHSHPHHQLRRPASNGSLLPAYSAVDAASAPAYKITHNTSEPHSPSPSVRGRQTQAWVDEKRRSVDPIVHSRHPSKNPFSPDNAYSPAGDWLAEESPQYQPQDHDLHARQQQGESSRGAPAGHDPTALDGANRIHRPPLTSSQSLPLRSMTQHSSSSSMSSALSRTGSLALSAHEGMKKVGYFGLEPATKLAIGGSLLMVGVRPSVQRKYLDKAKGKMGLPVEEKGNNGFMGMGKDFGKGKERQRRLNEDDDYLDYI</sequence>
<proteinExistence type="predicted"/>
<feature type="region of interest" description="Disordered" evidence="1">
    <location>
        <begin position="443"/>
        <end position="568"/>
    </location>
</feature>
<feature type="compositionally biased region" description="Polar residues" evidence="1">
    <location>
        <begin position="443"/>
        <end position="463"/>
    </location>
</feature>
<feature type="compositionally biased region" description="Low complexity" evidence="1">
    <location>
        <begin position="554"/>
        <end position="568"/>
    </location>
</feature>
<protein>
    <submittedName>
        <fullName evidence="2">Uncharacterized protein</fullName>
    </submittedName>
</protein>
<comment type="caution">
    <text evidence="2">The sequence shown here is derived from an EMBL/GenBank/DDBJ whole genome shotgun (WGS) entry which is preliminary data.</text>
</comment>
<dbReference type="Proteomes" id="UP001430848">
    <property type="component" value="Unassembled WGS sequence"/>
</dbReference>
<evidence type="ECO:0000313" key="2">
    <source>
        <dbReference type="EMBL" id="KAK7726581.1"/>
    </source>
</evidence>
<organism evidence="2 3">
    <name type="scientific">Diaporthe eres</name>
    <name type="common">Phomopsis oblonga</name>
    <dbReference type="NCBI Taxonomy" id="83184"/>
    <lineage>
        <taxon>Eukaryota</taxon>
        <taxon>Fungi</taxon>
        <taxon>Dikarya</taxon>
        <taxon>Ascomycota</taxon>
        <taxon>Pezizomycotina</taxon>
        <taxon>Sordariomycetes</taxon>
        <taxon>Sordariomycetidae</taxon>
        <taxon>Diaporthales</taxon>
        <taxon>Diaporthaceae</taxon>
        <taxon>Diaporthe</taxon>
        <taxon>Diaporthe eres species complex</taxon>
    </lineage>
</organism>
<feature type="region of interest" description="Disordered" evidence="1">
    <location>
        <begin position="226"/>
        <end position="253"/>
    </location>
</feature>
<keyword evidence="3" id="KW-1185">Reference proteome</keyword>
<feature type="compositionally biased region" description="Low complexity" evidence="1">
    <location>
        <begin position="234"/>
        <end position="249"/>
    </location>
</feature>
<name>A0ABR1P573_DIAER</name>
<gene>
    <name evidence="2" type="ORF">SLS63_007550</name>
</gene>
<evidence type="ECO:0000256" key="1">
    <source>
        <dbReference type="SAM" id="MobiDB-lite"/>
    </source>
</evidence>
<reference evidence="2 3" key="1">
    <citation type="submission" date="2024-02" db="EMBL/GenBank/DDBJ databases">
        <title>De novo assembly and annotation of 12 fungi associated with fruit tree decline syndrome in Ontario, Canada.</title>
        <authorList>
            <person name="Sulman M."/>
            <person name="Ellouze W."/>
            <person name="Ilyukhin E."/>
        </authorList>
    </citation>
    <scope>NUCLEOTIDE SEQUENCE [LARGE SCALE GENOMIC DNA]</scope>
    <source>
        <strain evidence="2 3">M169</strain>
    </source>
</reference>
<dbReference type="EMBL" id="JAKNSF020000042">
    <property type="protein sequence ID" value="KAK7726581.1"/>
    <property type="molecule type" value="Genomic_DNA"/>
</dbReference>
<accession>A0ABR1P573</accession>
<evidence type="ECO:0000313" key="3">
    <source>
        <dbReference type="Proteomes" id="UP001430848"/>
    </source>
</evidence>